<reference evidence="3 4" key="1">
    <citation type="submission" date="2022-09" db="EMBL/GenBank/DDBJ databases">
        <title>New species of Phenylobacterium.</title>
        <authorList>
            <person name="Mieszkin S."/>
        </authorList>
    </citation>
    <scope>NUCLEOTIDE SEQUENCE [LARGE SCALE GENOMIC DNA]</scope>
    <source>
        <strain evidence="3 4">HK31-G</strain>
    </source>
</reference>
<protein>
    <submittedName>
        <fullName evidence="3">GTP cyclohydrolase II</fullName>
        <ecNumber evidence="3">3.5.4.25</ecNumber>
    </submittedName>
</protein>
<dbReference type="Gene3D" id="3.40.50.10990">
    <property type="entry name" value="GTP cyclohydrolase II"/>
    <property type="match status" value="1"/>
</dbReference>
<dbReference type="PANTHER" id="PTHR47259">
    <property type="match status" value="1"/>
</dbReference>
<dbReference type="Pfam" id="PF00925">
    <property type="entry name" value="GTP_cyclohydro2"/>
    <property type="match status" value="1"/>
</dbReference>
<organism evidence="3 4">
    <name type="scientific">Phenylobacterium ferrooxidans</name>
    <dbReference type="NCBI Taxonomy" id="2982689"/>
    <lineage>
        <taxon>Bacteria</taxon>
        <taxon>Pseudomonadati</taxon>
        <taxon>Pseudomonadota</taxon>
        <taxon>Alphaproteobacteria</taxon>
        <taxon>Caulobacterales</taxon>
        <taxon>Caulobacteraceae</taxon>
        <taxon>Phenylobacterium</taxon>
    </lineage>
</organism>
<dbReference type="PANTHER" id="PTHR47259:SF2">
    <property type="entry name" value="URACIL-REGULATED PROTEIN 1"/>
    <property type="match status" value="1"/>
</dbReference>
<evidence type="ECO:0000259" key="1">
    <source>
        <dbReference type="Pfam" id="PF00925"/>
    </source>
</evidence>
<dbReference type="InterPro" id="IPR036144">
    <property type="entry name" value="RibA-like_sf"/>
</dbReference>
<dbReference type="Pfam" id="PF12471">
    <property type="entry name" value="GTP_CH_N"/>
    <property type="match status" value="1"/>
</dbReference>
<proteinExistence type="predicted"/>
<dbReference type="SUPFAM" id="SSF142695">
    <property type="entry name" value="RibA-like"/>
    <property type="match status" value="1"/>
</dbReference>
<evidence type="ECO:0000313" key="3">
    <source>
        <dbReference type="EMBL" id="MFD3264361.1"/>
    </source>
</evidence>
<feature type="domain" description="GTP cyclohydrolase N-terminal" evidence="2">
    <location>
        <begin position="4"/>
        <end position="178"/>
    </location>
</feature>
<keyword evidence="4" id="KW-1185">Reference proteome</keyword>
<evidence type="ECO:0000313" key="4">
    <source>
        <dbReference type="Proteomes" id="UP001598130"/>
    </source>
</evidence>
<sequence>MITAPPEIRWGAATALARGPVVAGLDAGSARNAIGMHGGPYGIYSALAVATGVLAESHRPDLTNTQPSATIGPFDSWFDPGKIVTFDPWGHRVADDFAKQREQGVDIRPSIAVTDGQLRMGEIDEAMRRGRLRADGRFLTTTGDIRVTKIAIEPVWWLPGVADRLGLSEGDLREALFRCTDGMYPALIDDPARKVFLPPIGGTSVYLFGAVSRLGEPTTKITCRVHDECSGSDVFGSDICTCRPYLAFGVEEAVRAAQTGGLGVVVYNRKEGRALGEVVKLLVYNARARSVSGDRADAYFDRTERVAGVCDMRFQTLSTDVLHWLGLRRIDRWISMSNIKADAVLDSGIELIRQIAIPDDKIPAHADVEIAAKRAAGYFIDAA</sequence>
<feature type="domain" description="GTP cyclohydrolase II" evidence="1">
    <location>
        <begin position="215"/>
        <end position="354"/>
    </location>
</feature>
<accession>A0ABW6CRI3</accession>
<dbReference type="NCBIfam" id="NF005536">
    <property type="entry name" value="PRK07198.1"/>
    <property type="match status" value="1"/>
</dbReference>
<dbReference type="RefSeq" id="WP_377369930.1">
    <property type="nucleotide sequence ID" value="NZ_JAOTJD010000017.1"/>
</dbReference>
<dbReference type="EC" id="3.5.4.25" evidence="3"/>
<name>A0ABW6CRI3_9CAUL</name>
<keyword evidence="3" id="KW-0378">Hydrolase</keyword>
<dbReference type="GO" id="GO:0003935">
    <property type="term" value="F:GTP cyclohydrolase II activity"/>
    <property type="evidence" value="ECO:0007669"/>
    <property type="project" value="UniProtKB-EC"/>
</dbReference>
<dbReference type="Proteomes" id="UP001598130">
    <property type="component" value="Unassembled WGS sequence"/>
</dbReference>
<dbReference type="InterPro" id="IPR022163">
    <property type="entry name" value="GTP_CH_N"/>
</dbReference>
<dbReference type="EMBL" id="JAOTJD010000017">
    <property type="protein sequence ID" value="MFD3264361.1"/>
    <property type="molecule type" value="Genomic_DNA"/>
</dbReference>
<dbReference type="InterPro" id="IPR032677">
    <property type="entry name" value="GTP_cyclohydro_II"/>
</dbReference>
<comment type="caution">
    <text evidence="3">The sequence shown here is derived from an EMBL/GenBank/DDBJ whole genome shotgun (WGS) entry which is preliminary data.</text>
</comment>
<gene>
    <name evidence="3" type="ORF">OCL97_10355</name>
</gene>
<evidence type="ECO:0000259" key="2">
    <source>
        <dbReference type="Pfam" id="PF12471"/>
    </source>
</evidence>